<accession>A0AAV8HSV8</accession>
<sequence>MVSFHFISFPWELETWSGFEMEALRRLERVQSMLAFIDSHGLSASVSSDRFLAHLLLFFVQPCDMLSLHNKFSLAFHLLSKVTSQVVEDLKFFPNDEIDQGEVNVQSDILSKANKDDGVYLQGPKFSEMPLVGLDSMQRANSTLEDFCRSYFMFHDMDANRPESIFKFLPILSFTECYIYQLDTWNEKNLCKRSKSAASSRGTPDHDYTAEKIVEISPPEVFDSDLFKPLISLLQDQGMMTGRINDELISGIQYWSLETMLCQALIRKEKILVEDVLRAIHLKSFDYRVLNLLLYQLRGQEVNELHMEFLSVSEFLVEVSDDLYDYEDDVTNNTFNILRMFVSVYGASLAPKKLIKCISDAEKRYEALSRKLEPNLSLNYWKRCEEATKEGGVSKSGNAYGMWSIPPLILDEDAFRAQNT</sequence>
<comment type="caution">
    <text evidence="1">The sequence shown here is derived from an EMBL/GenBank/DDBJ whole genome shotgun (WGS) entry which is preliminary data.</text>
</comment>
<dbReference type="PANTHER" id="PTHR35754:SF2">
    <property type="entry name" value="ATP SYNTHASE SUBUNIT B"/>
    <property type="match status" value="1"/>
</dbReference>
<evidence type="ECO:0000313" key="1">
    <source>
        <dbReference type="EMBL" id="KAJ4817967.1"/>
    </source>
</evidence>
<proteinExistence type="predicted"/>
<organism evidence="1 2">
    <name type="scientific">Rhynchospora pubera</name>
    <dbReference type="NCBI Taxonomy" id="906938"/>
    <lineage>
        <taxon>Eukaryota</taxon>
        <taxon>Viridiplantae</taxon>
        <taxon>Streptophyta</taxon>
        <taxon>Embryophyta</taxon>
        <taxon>Tracheophyta</taxon>
        <taxon>Spermatophyta</taxon>
        <taxon>Magnoliopsida</taxon>
        <taxon>Liliopsida</taxon>
        <taxon>Poales</taxon>
        <taxon>Cyperaceae</taxon>
        <taxon>Cyperoideae</taxon>
        <taxon>Rhynchosporeae</taxon>
        <taxon>Rhynchospora</taxon>
    </lineage>
</organism>
<reference evidence="1" key="1">
    <citation type="submission" date="2022-08" db="EMBL/GenBank/DDBJ databases">
        <authorList>
            <person name="Marques A."/>
        </authorList>
    </citation>
    <scope>NUCLEOTIDE SEQUENCE</scope>
    <source>
        <strain evidence="1">RhyPub2mFocal</strain>
        <tissue evidence="1">Leaves</tissue>
    </source>
</reference>
<gene>
    <name evidence="1" type="ORF">LUZ62_030533</name>
</gene>
<keyword evidence="2" id="KW-1185">Reference proteome</keyword>
<dbReference type="AlphaFoldDB" id="A0AAV8HSV8"/>
<dbReference type="PANTHER" id="PTHR35754">
    <property type="entry name" value="ATP SYNTHASE SUBUNIT B"/>
    <property type="match status" value="1"/>
</dbReference>
<dbReference type="EMBL" id="JAMFTS010000001">
    <property type="protein sequence ID" value="KAJ4817967.1"/>
    <property type="molecule type" value="Genomic_DNA"/>
</dbReference>
<protein>
    <submittedName>
        <fullName evidence="1">ATP synthase subunit B</fullName>
    </submittedName>
</protein>
<dbReference type="Proteomes" id="UP001140206">
    <property type="component" value="Chromosome 1"/>
</dbReference>
<evidence type="ECO:0000313" key="2">
    <source>
        <dbReference type="Proteomes" id="UP001140206"/>
    </source>
</evidence>
<name>A0AAV8HSV8_9POAL</name>